<dbReference type="InterPro" id="IPR011333">
    <property type="entry name" value="SKP1/BTB/POZ_sf"/>
</dbReference>
<dbReference type="PANTHER" id="PTHR24410:SF41">
    <property type="entry name" value="HL07962P"/>
    <property type="match status" value="1"/>
</dbReference>
<dbReference type="Pfam" id="PF23651">
    <property type="entry name" value="TRAF_BTBD17"/>
    <property type="match status" value="1"/>
</dbReference>
<dbReference type="CDD" id="cd18493">
    <property type="entry name" value="BACK_BTBD17"/>
    <property type="match status" value="1"/>
</dbReference>
<dbReference type="AlphaFoldDB" id="A0ABD0YLY3"/>
<dbReference type="Pfam" id="PF07707">
    <property type="entry name" value="BACK"/>
    <property type="match status" value="1"/>
</dbReference>
<evidence type="ECO:0000259" key="1">
    <source>
        <dbReference type="PROSITE" id="PS50097"/>
    </source>
</evidence>
<dbReference type="PANTHER" id="PTHR24410">
    <property type="entry name" value="HL07962P-RELATED"/>
    <property type="match status" value="1"/>
</dbReference>
<dbReference type="Pfam" id="PF00651">
    <property type="entry name" value="BTB"/>
    <property type="match status" value="1"/>
</dbReference>
<keyword evidence="3" id="KW-1185">Reference proteome</keyword>
<proteinExistence type="predicted"/>
<dbReference type="Gene3D" id="3.30.710.10">
    <property type="entry name" value="Potassium Channel Kv1.1, Chain A"/>
    <property type="match status" value="1"/>
</dbReference>
<comment type="caution">
    <text evidence="2">The sequence shown here is derived from an EMBL/GenBank/DDBJ whole genome shotgun (WGS) entry which is preliminary data.</text>
</comment>
<sequence>MNDICLVVGGVEYPAHRLILCASSEVFQVMLMNPQWSESHESRIVLQETPACAAIFGEFLRYFYTGQIRINHLIITPLLTLADKYNVKDLTNLCVEYMCAHIAHASTNNQLITWFQYALSLGHHKVAAACQSFLKWNFEMVAERSDFGNCNPDILSKLLQQNDLVVNNEMTLYKDVQHQNMIEDGMSEAQVEVYMESLVQEVMSHVRFPMMSPRQLAELLLSPLTTKYKEFFIERMAIGMSFHSDQKERLSEIAKDDNGRLLFTPRLYTADRWSSLLSVENFTALDHYDTRALVFSSHLGLAEHTGDKTCEWVIDLYPKGVWFRKFLLIAWEGTVKVPERVLSTVRLSVTCRDAPPSRVRVGLLVIAVEDGVEHVANVVQRVHRFTEKDPLLNIDDVLPFEELNTSLINNQGNGDAPPKVSKYLVGPGRDILKIYIVIAPLEDISCVDVFANTFMLPSQR</sequence>
<dbReference type="InterPro" id="IPR011705">
    <property type="entry name" value="BACK"/>
</dbReference>
<evidence type="ECO:0000313" key="2">
    <source>
        <dbReference type="EMBL" id="KAL1132271.1"/>
    </source>
</evidence>
<evidence type="ECO:0000313" key="3">
    <source>
        <dbReference type="Proteomes" id="UP001558652"/>
    </source>
</evidence>
<accession>A0ABD0YLY3</accession>
<organism evidence="2 3">
    <name type="scientific">Ranatra chinensis</name>
    <dbReference type="NCBI Taxonomy" id="642074"/>
    <lineage>
        <taxon>Eukaryota</taxon>
        <taxon>Metazoa</taxon>
        <taxon>Ecdysozoa</taxon>
        <taxon>Arthropoda</taxon>
        <taxon>Hexapoda</taxon>
        <taxon>Insecta</taxon>
        <taxon>Pterygota</taxon>
        <taxon>Neoptera</taxon>
        <taxon>Paraneoptera</taxon>
        <taxon>Hemiptera</taxon>
        <taxon>Heteroptera</taxon>
        <taxon>Panheteroptera</taxon>
        <taxon>Nepomorpha</taxon>
        <taxon>Nepidae</taxon>
        <taxon>Ranatrinae</taxon>
        <taxon>Ranatra</taxon>
    </lineage>
</organism>
<dbReference type="InterPro" id="IPR051481">
    <property type="entry name" value="BTB-POZ/Galectin-3-binding"/>
</dbReference>
<dbReference type="Proteomes" id="UP001558652">
    <property type="component" value="Unassembled WGS sequence"/>
</dbReference>
<dbReference type="SUPFAM" id="SSF54695">
    <property type="entry name" value="POZ domain"/>
    <property type="match status" value="1"/>
</dbReference>
<dbReference type="InterPro" id="IPR056184">
    <property type="entry name" value="TRAF_BTBD17"/>
</dbReference>
<dbReference type="PROSITE" id="PS50097">
    <property type="entry name" value="BTB"/>
    <property type="match status" value="1"/>
</dbReference>
<dbReference type="EMBL" id="JBFDAA010000005">
    <property type="protein sequence ID" value="KAL1132271.1"/>
    <property type="molecule type" value="Genomic_DNA"/>
</dbReference>
<protein>
    <recommendedName>
        <fullName evidence="1">BTB domain-containing protein</fullName>
    </recommendedName>
</protein>
<dbReference type="SMART" id="SM00225">
    <property type="entry name" value="BTB"/>
    <property type="match status" value="1"/>
</dbReference>
<dbReference type="CDD" id="cd18292">
    <property type="entry name" value="BTB_POZ_BTBD17"/>
    <property type="match status" value="1"/>
</dbReference>
<feature type="domain" description="BTB" evidence="1">
    <location>
        <begin position="2"/>
        <end position="72"/>
    </location>
</feature>
<gene>
    <name evidence="2" type="ORF">AAG570_010228</name>
</gene>
<reference evidence="2 3" key="1">
    <citation type="submission" date="2024-07" db="EMBL/GenBank/DDBJ databases">
        <title>Chromosome-level genome assembly of the water stick insect Ranatra chinensis (Heteroptera: Nepidae).</title>
        <authorList>
            <person name="Liu X."/>
        </authorList>
    </citation>
    <scope>NUCLEOTIDE SEQUENCE [LARGE SCALE GENOMIC DNA]</scope>
    <source>
        <strain evidence="2">Cailab_2021Rc</strain>
        <tissue evidence="2">Muscle</tissue>
    </source>
</reference>
<name>A0ABD0YLY3_9HEMI</name>
<dbReference type="SMART" id="SM00875">
    <property type="entry name" value="BACK"/>
    <property type="match status" value="1"/>
</dbReference>
<dbReference type="Gene3D" id="1.25.40.420">
    <property type="match status" value="1"/>
</dbReference>
<dbReference type="InterPro" id="IPR000210">
    <property type="entry name" value="BTB/POZ_dom"/>
</dbReference>